<dbReference type="RefSeq" id="WP_380126904.1">
    <property type="nucleotide sequence ID" value="NZ_JBHSIU010000097.1"/>
</dbReference>
<name>A0ABV9WGX9_9ACTN</name>
<protein>
    <submittedName>
        <fullName evidence="1">Uncharacterized protein</fullName>
    </submittedName>
</protein>
<sequence length="57" mass="6385">MSTYDLGDSNPDPLRALVFVRQADLTPMPDLHCPQLLWRPSLIGTGVPRASYHHRGD</sequence>
<organism evidence="1 2">
    <name type="scientific">Dactylosporangium cerinum</name>
    <dbReference type="NCBI Taxonomy" id="1434730"/>
    <lineage>
        <taxon>Bacteria</taxon>
        <taxon>Bacillati</taxon>
        <taxon>Actinomycetota</taxon>
        <taxon>Actinomycetes</taxon>
        <taxon>Micromonosporales</taxon>
        <taxon>Micromonosporaceae</taxon>
        <taxon>Dactylosporangium</taxon>
    </lineage>
</organism>
<comment type="caution">
    <text evidence="1">The sequence shown here is derived from an EMBL/GenBank/DDBJ whole genome shotgun (WGS) entry which is preliminary data.</text>
</comment>
<dbReference type="Proteomes" id="UP001595912">
    <property type="component" value="Unassembled WGS sequence"/>
</dbReference>
<accession>A0ABV9WGX9</accession>
<evidence type="ECO:0000313" key="1">
    <source>
        <dbReference type="EMBL" id="MFC5006288.1"/>
    </source>
</evidence>
<evidence type="ECO:0000313" key="2">
    <source>
        <dbReference type="Proteomes" id="UP001595912"/>
    </source>
</evidence>
<proteinExistence type="predicted"/>
<dbReference type="EMBL" id="JBHSIU010000097">
    <property type="protein sequence ID" value="MFC5006288.1"/>
    <property type="molecule type" value="Genomic_DNA"/>
</dbReference>
<keyword evidence="2" id="KW-1185">Reference proteome</keyword>
<reference evidence="2" key="1">
    <citation type="journal article" date="2019" name="Int. J. Syst. Evol. Microbiol.">
        <title>The Global Catalogue of Microorganisms (GCM) 10K type strain sequencing project: providing services to taxonomists for standard genome sequencing and annotation.</title>
        <authorList>
            <consortium name="The Broad Institute Genomics Platform"/>
            <consortium name="The Broad Institute Genome Sequencing Center for Infectious Disease"/>
            <person name="Wu L."/>
            <person name="Ma J."/>
        </authorList>
    </citation>
    <scope>NUCLEOTIDE SEQUENCE [LARGE SCALE GENOMIC DNA]</scope>
    <source>
        <strain evidence="2">CGMCC 4.7152</strain>
    </source>
</reference>
<gene>
    <name evidence="1" type="ORF">ACFPIJ_51770</name>
</gene>